<gene>
    <name evidence="2" type="ORF">CORC01_05445</name>
</gene>
<protein>
    <submittedName>
        <fullName evidence="2">Uncharacterized protein</fullName>
    </submittedName>
</protein>
<dbReference type="Proteomes" id="UP000176998">
    <property type="component" value="Unassembled WGS sequence"/>
</dbReference>
<dbReference type="AlphaFoldDB" id="A0A1G4BCN7"/>
<name>A0A1G4BCN7_9PEZI</name>
<evidence type="ECO:0000313" key="2">
    <source>
        <dbReference type="EMBL" id="OHE99164.1"/>
    </source>
</evidence>
<evidence type="ECO:0000313" key="3">
    <source>
        <dbReference type="Proteomes" id="UP000176998"/>
    </source>
</evidence>
<feature type="region of interest" description="Disordered" evidence="1">
    <location>
        <begin position="1"/>
        <end position="65"/>
    </location>
</feature>
<dbReference type="EMBL" id="MJBS01000038">
    <property type="protein sequence ID" value="OHE99164.1"/>
    <property type="molecule type" value="Genomic_DNA"/>
</dbReference>
<dbReference type="GeneID" id="34558598"/>
<accession>A0A1G4BCN7</accession>
<dbReference type="OrthoDB" id="10424702at2759"/>
<dbReference type="RefSeq" id="XP_022476313.1">
    <property type="nucleotide sequence ID" value="XM_022617088.1"/>
</dbReference>
<evidence type="ECO:0000256" key="1">
    <source>
        <dbReference type="SAM" id="MobiDB-lite"/>
    </source>
</evidence>
<feature type="compositionally biased region" description="Basic and acidic residues" evidence="1">
    <location>
        <begin position="21"/>
        <end position="35"/>
    </location>
</feature>
<comment type="caution">
    <text evidence="2">The sequence shown here is derived from an EMBL/GenBank/DDBJ whole genome shotgun (WGS) entry which is preliminary data.</text>
</comment>
<proteinExistence type="predicted"/>
<sequence length="113" mass="12205">MLVGSVNRLRRANRQMGASRCADERAFSKSGRRESGGSTGGHRQAGSLPGKPQAASQDFPIGSYSPHTLLREGRFIQAPQALGYSLSWPNPGHSRFWGAHEVVNEPSCSLVVE</sequence>
<keyword evidence="3" id="KW-1185">Reference proteome</keyword>
<organism evidence="2 3">
    <name type="scientific">Colletotrichum orchidophilum</name>
    <dbReference type="NCBI Taxonomy" id="1209926"/>
    <lineage>
        <taxon>Eukaryota</taxon>
        <taxon>Fungi</taxon>
        <taxon>Dikarya</taxon>
        <taxon>Ascomycota</taxon>
        <taxon>Pezizomycotina</taxon>
        <taxon>Sordariomycetes</taxon>
        <taxon>Hypocreomycetidae</taxon>
        <taxon>Glomerellales</taxon>
        <taxon>Glomerellaceae</taxon>
        <taxon>Colletotrichum</taxon>
    </lineage>
</organism>
<reference evidence="2 3" key="1">
    <citation type="submission" date="2016-09" db="EMBL/GenBank/DDBJ databases">
        <authorList>
            <person name="Capua I."/>
            <person name="De Benedictis P."/>
            <person name="Joannis T."/>
            <person name="Lombin L.H."/>
            <person name="Cattoli G."/>
        </authorList>
    </citation>
    <scope>NUCLEOTIDE SEQUENCE [LARGE SCALE GENOMIC DNA]</scope>
    <source>
        <strain evidence="2 3">IMI 309357</strain>
    </source>
</reference>